<dbReference type="VEuPathDB" id="TriTrypDB:TCDM_11462"/>
<feature type="compositionally biased region" description="Polar residues" evidence="1">
    <location>
        <begin position="143"/>
        <end position="152"/>
    </location>
</feature>
<feature type="compositionally biased region" description="Basic and acidic residues" evidence="1">
    <location>
        <begin position="132"/>
        <end position="141"/>
    </location>
</feature>
<gene>
    <name evidence="2" type="ORF">TCDM_11462</name>
</gene>
<evidence type="ECO:0000313" key="2">
    <source>
        <dbReference type="EMBL" id="ESS60978.1"/>
    </source>
</evidence>
<dbReference type="Proteomes" id="UP000017861">
    <property type="component" value="Unassembled WGS sequence"/>
</dbReference>
<reference evidence="2 3" key="1">
    <citation type="journal article" date="2014" name="Genome Announc.">
        <title>Trypanosoma cruzi Clone Dm28c Draft Genome Sequence.</title>
        <authorList>
            <person name="Grisard E.C."/>
            <person name="Teixeira S.M."/>
            <person name="de Almeida L.G."/>
            <person name="Stoco P.H."/>
            <person name="Gerber A.L."/>
            <person name="Talavera-Lopez C."/>
            <person name="Lima O.C."/>
            <person name="Andersson B."/>
            <person name="de Vasconcelos A.T."/>
        </authorList>
    </citation>
    <scope>NUCLEOTIDE SEQUENCE [LARGE SCALE GENOMIC DNA]</scope>
    <source>
        <strain evidence="2 3">Dm28c</strain>
    </source>
</reference>
<accession>V5B9B6</accession>
<dbReference type="EMBL" id="AYLP01000360">
    <property type="protein sequence ID" value="ESS60978.1"/>
    <property type="molecule type" value="Genomic_DNA"/>
</dbReference>
<evidence type="ECO:0000256" key="1">
    <source>
        <dbReference type="SAM" id="MobiDB-lite"/>
    </source>
</evidence>
<feature type="compositionally biased region" description="Basic and acidic residues" evidence="1">
    <location>
        <begin position="65"/>
        <end position="82"/>
    </location>
</feature>
<organism evidence="2 3">
    <name type="scientific">Trypanosoma cruzi Dm28c</name>
    <dbReference type="NCBI Taxonomy" id="1416333"/>
    <lineage>
        <taxon>Eukaryota</taxon>
        <taxon>Discoba</taxon>
        <taxon>Euglenozoa</taxon>
        <taxon>Kinetoplastea</taxon>
        <taxon>Metakinetoplastina</taxon>
        <taxon>Trypanosomatida</taxon>
        <taxon>Trypanosomatidae</taxon>
        <taxon>Trypanosoma</taxon>
        <taxon>Schizotrypanum</taxon>
    </lineage>
</organism>
<comment type="caution">
    <text evidence="2">The sequence shown here is derived from an EMBL/GenBank/DDBJ whole genome shotgun (WGS) entry which is preliminary data.</text>
</comment>
<feature type="region of interest" description="Disordered" evidence="1">
    <location>
        <begin position="131"/>
        <end position="160"/>
    </location>
</feature>
<name>V5B9B6_TRYCR</name>
<dbReference type="AlphaFoldDB" id="V5B9B6"/>
<sequence length="197" mass="22018">MPHHISQLLHAKKITLAERKQDKSRSSVIPPSPSAATILCVHSQRMQHSVCVCVSGSAYTYRPNVRYEREPEESNGRERDSTHANYSYHHTHTRSRGMGALNHKIKKKNKTKLPKRGTTSAHTLIAPVKQNTHTEGEREVAHSMQQKQNRNSYGAPPMQPGRTAAVRVVQKRAPTGLHGCACIYTMGTLLCVLRGVR</sequence>
<evidence type="ECO:0000313" key="3">
    <source>
        <dbReference type="Proteomes" id="UP000017861"/>
    </source>
</evidence>
<proteinExistence type="predicted"/>
<feature type="region of interest" description="Disordered" evidence="1">
    <location>
        <begin position="65"/>
        <end position="84"/>
    </location>
</feature>
<protein>
    <submittedName>
        <fullName evidence="2">Uncharacterized protein</fullName>
    </submittedName>
</protein>